<evidence type="ECO:0008006" key="4">
    <source>
        <dbReference type="Google" id="ProtNLM"/>
    </source>
</evidence>
<evidence type="ECO:0000256" key="1">
    <source>
        <dbReference type="SAM" id="Phobius"/>
    </source>
</evidence>
<dbReference type="Proteomes" id="UP000233469">
    <property type="component" value="Unassembled WGS sequence"/>
</dbReference>
<dbReference type="AlphaFoldDB" id="A0A2N1MC49"/>
<keyword evidence="1" id="KW-0472">Membrane</keyword>
<evidence type="ECO:0000313" key="2">
    <source>
        <dbReference type="EMBL" id="PKK59208.1"/>
    </source>
</evidence>
<evidence type="ECO:0000313" key="3">
    <source>
        <dbReference type="Proteomes" id="UP000233469"/>
    </source>
</evidence>
<feature type="transmembrane region" description="Helical" evidence="1">
    <location>
        <begin position="27"/>
        <end position="50"/>
    </location>
</feature>
<reference evidence="2 3" key="2">
    <citation type="submission" date="2017-10" db="EMBL/GenBank/DDBJ databases">
        <title>Extensive intraspecific genome diversity in a model arbuscular mycorrhizal fungus.</title>
        <authorList>
            <person name="Chen E.C.H."/>
            <person name="Morin E."/>
            <person name="Baudet D."/>
            <person name="Noel J."/>
            <person name="Ndikumana S."/>
            <person name="Charron P."/>
            <person name="St-Onge C."/>
            <person name="Giorgi J."/>
            <person name="Grigoriev I.V."/>
            <person name="Roux C."/>
            <person name="Martin F.M."/>
            <person name="Corradi N."/>
        </authorList>
    </citation>
    <scope>NUCLEOTIDE SEQUENCE [LARGE SCALE GENOMIC DNA]</scope>
    <source>
        <strain evidence="2 3">C2</strain>
    </source>
</reference>
<keyword evidence="1" id="KW-0812">Transmembrane</keyword>
<accession>A0A2N1MC49</accession>
<comment type="caution">
    <text evidence="2">The sequence shown here is derived from an EMBL/GenBank/DDBJ whole genome shotgun (WGS) entry which is preliminary data.</text>
</comment>
<protein>
    <recommendedName>
        <fullName evidence="4">Transmembrane protein</fullName>
    </recommendedName>
</protein>
<organism evidence="2 3">
    <name type="scientific">Rhizophagus irregularis</name>
    <dbReference type="NCBI Taxonomy" id="588596"/>
    <lineage>
        <taxon>Eukaryota</taxon>
        <taxon>Fungi</taxon>
        <taxon>Fungi incertae sedis</taxon>
        <taxon>Mucoromycota</taxon>
        <taxon>Glomeromycotina</taxon>
        <taxon>Glomeromycetes</taxon>
        <taxon>Glomerales</taxon>
        <taxon>Glomeraceae</taxon>
        <taxon>Rhizophagus</taxon>
    </lineage>
</organism>
<keyword evidence="1" id="KW-1133">Transmembrane helix</keyword>
<proteinExistence type="predicted"/>
<reference evidence="2 3" key="1">
    <citation type="submission" date="2016-04" db="EMBL/GenBank/DDBJ databases">
        <title>Genome analyses suggest a sexual origin of heterokaryosis in a supposedly ancient asexual fungus.</title>
        <authorList>
            <person name="Ropars J."/>
            <person name="Sedzielewska K."/>
            <person name="Noel J."/>
            <person name="Charron P."/>
            <person name="Farinelli L."/>
            <person name="Marton T."/>
            <person name="Kruger M."/>
            <person name="Pelin A."/>
            <person name="Brachmann A."/>
            <person name="Corradi N."/>
        </authorList>
    </citation>
    <scope>NUCLEOTIDE SEQUENCE [LARGE SCALE GENOMIC DNA]</scope>
    <source>
        <strain evidence="2 3">C2</strain>
    </source>
</reference>
<gene>
    <name evidence="2" type="ORF">RhiirC2_302892</name>
</gene>
<dbReference type="EMBL" id="LLXL01003160">
    <property type="protein sequence ID" value="PKK59208.1"/>
    <property type="molecule type" value="Genomic_DNA"/>
</dbReference>
<name>A0A2N1MC49_9GLOM</name>
<sequence length="98" mass="11679">MRQNKFLRIHSKIIIKITLILLTKVKILLIMIMIFSLIYLEVIVIIMIIMKLKHIFNNPQLQLKLILYNGGRQMNQFIYDLQIWLGIILQSQESKHSC</sequence>